<dbReference type="Proteomes" id="UP001589536">
    <property type="component" value="Unassembled WGS sequence"/>
</dbReference>
<reference evidence="1 2" key="1">
    <citation type="submission" date="2024-09" db="EMBL/GenBank/DDBJ databases">
        <authorList>
            <person name="Sun Q."/>
            <person name="Mori K."/>
        </authorList>
    </citation>
    <scope>NUCLEOTIDE SEQUENCE [LARGE SCALE GENOMIC DNA]</scope>
    <source>
        <strain evidence="1 2">JCM 13519</strain>
    </source>
</reference>
<name>A0ABV5UQS1_9MICC</name>
<gene>
    <name evidence="1" type="ORF">ACFFPI_10860</name>
</gene>
<proteinExistence type="predicted"/>
<sequence>MSGIPASVSAVVFNLTVTGPQSFGFVSAFASGTERPNASNVNFGVGQTVANSVTVPVGADGKVTLFNRSAGTSHLIADVSGYFMGKLLPPETPVITPPTSITTITGTNTGTVNGGGTVGVGQYDFSISEPGTYPARGFAYAVSDAPGPTSLPVTLSCDTPRVREFVVVCPAEGRKATVTVGPADRFTSLKVWAFDYVGNVSYPASYEFRVTNTVPVPATVLPITAPSGGSWVPVAIQANGTPYATESCEGDASAGYPGSPTGNALQLNGLPGQFGETLSPAVNTAESFSVSGWFCPTNPAPGGNAIQSLIAQLSDTGDLAAAVRLSAQGQPELDTWTTGGTLDQVQILTGQTSNQWFFLTAVYDKVNQQLRMTASSAGYSGTWTTVAATQTHLPSTTQPIRLGEGFTGQILNLVMTQGILTREQFSWVQKQFGPSTQGILR</sequence>
<comment type="caution">
    <text evidence="1">The sequence shown here is derived from an EMBL/GenBank/DDBJ whole genome shotgun (WGS) entry which is preliminary data.</text>
</comment>
<dbReference type="InterPro" id="IPR013320">
    <property type="entry name" value="ConA-like_dom_sf"/>
</dbReference>
<dbReference type="EMBL" id="JBHMBH010000023">
    <property type="protein sequence ID" value="MFB9714620.1"/>
    <property type="molecule type" value="Genomic_DNA"/>
</dbReference>
<dbReference type="Gene3D" id="2.60.120.200">
    <property type="match status" value="1"/>
</dbReference>
<organism evidence="1 2">
    <name type="scientific">Arthrobacter methylotrophus</name>
    <dbReference type="NCBI Taxonomy" id="121291"/>
    <lineage>
        <taxon>Bacteria</taxon>
        <taxon>Bacillati</taxon>
        <taxon>Actinomycetota</taxon>
        <taxon>Actinomycetes</taxon>
        <taxon>Micrococcales</taxon>
        <taxon>Micrococcaceae</taxon>
        <taxon>Arthrobacter</taxon>
    </lineage>
</organism>
<protein>
    <submittedName>
        <fullName evidence="1">Uncharacterized protein</fullName>
    </submittedName>
</protein>
<dbReference type="SUPFAM" id="SSF49899">
    <property type="entry name" value="Concanavalin A-like lectins/glucanases"/>
    <property type="match status" value="1"/>
</dbReference>
<accession>A0ABV5UQS1</accession>
<dbReference type="RefSeq" id="WP_345051796.1">
    <property type="nucleotide sequence ID" value="NZ_BAABED010000001.1"/>
</dbReference>
<keyword evidence="2" id="KW-1185">Reference proteome</keyword>
<evidence type="ECO:0000313" key="1">
    <source>
        <dbReference type="EMBL" id="MFB9714620.1"/>
    </source>
</evidence>
<evidence type="ECO:0000313" key="2">
    <source>
        <dbReference type="Proteomes" id="UP001589536"/>
    </source>
</evidence>